<keyword evidence="1" id="KW-0472">Membrane</keyword>
<proteinExistence type="predicted"/>
<name>A0A381VMJ6_9ZZZZ</name>
<evidence type="ECO:0000313" key="2">
    <source>
        <dbReference type="EMBL" id="SVA40988.1"/>
    </source>
</evidence>
<organism evidence="2">
    <name type="scientific">marine metagenome</name>
    <dbReference type="NCBI Taxonomy" id="408172"/>
    <lineage>
        <taxon>unclassified sequences</taxon>
        <taxon>metagenomes</taxon>
        <taxon>ecological metagenomes</taxon>
    </lineage>
</organism>
<keyword evidence="1" id="KW-1133">Transmembrane helix</keyword>
<protein>
    <submittedName>
        <fullName evidence="2">Uncharacterized protein</fullName>
    </submittedName>
</protein>
<reference evidence="2" key="1">
    <citation type="submission" date="2018-05" db="EMBL/GenBank/DDBJ databases">
        <authorList>
            <person name="Lanie J.A."/>
            <person name="Ng W.-L."/>
            <person name="Kazmierczak K.M."/>
            <person name="Andrzejewski T.M."/>
            <person name="Davidsen T.M."/>
            <person name="Wayne K.J."/>
            <person name="Tettelin H."/>
            <person name="Glass J.I."/>
            <person name="Rusch D."/>
            <person name="Podicherti R."/>
            <person name="Tsui H.-C.T."/>
            <person name="Winkler M.E."/>
        </authorList>
    </citation>
    <scope>NUCLEOTIDE SEQUENCE</scope>
</reference>
<sequence>MILNSIFFLNYFFRVIENPTNIKAINTTAILILYLSFFFLSTILVYIYKYILCKLVKHKKYTFILMYSFYQNLGKYLSVDIGKDAGKIIFYYTSHPTAKIFKKLSLIKMFINKDGKWEEKNLDIIRVKPFKDKNGKRFFQVQSTERTFFVPKKAIEENGSMMNIF</sequence>
<keyword evidence="1" id="KW-0812">Transmembrane</keyword>
<feature type="transmembrane region" description="Helical" evidence="1">
    <location>
        <begin position="29"/>
        <end position="51"/>
    </location>
</feature>
<gene>
    <name evidence="2" type="ORF">METZ01_LOCUS93842</name>
</gene>
<dbReference type="AlphaFoldDB" id="A0A381VMJ6"/>
<accession>A0A381VMJ6</accession>
<dbReference type="EMBL" id="UINC01009131">
    <property type="protein sequence ID" value="SVA40988.1"/>
    <property type="molecule type" value="Genomic_DNA"/>
</dbReference>
<evidence type="ECO:0000256" key="1">
    <source>
        <dbReference type="SAM" id="Phobius"/>
    </source>
</evidence>